<gene>
    <name evidence="3" type="ORF">ACJDT4_17315</name>
</gene>
<evidence type="ECO:0000313" key="3">
    <source>
        <dbReference type="EMBL" id="MFL0252175.1"/>
    </source>
</evidence>
<keyword evidence="2" id="KW-1133">Transmembrane helix</keyword>
<feature type="compositionally biased region" description="Basic and acidic residues" evidence="1">
    <location>
        <begin position="31"/>
        <end position="46"/>
    </location>
</feature>
<name>A0ABW8TI77_9CLOT</name>
<reference evidence="3 4" key="1">
    <citation type="submission" date="2024-11" db="EMBL/GenBank/DDBJ databases">
        <authorList>
            <person name="Heng Y.C."/>
            <person name="Lim A.C.H."/>
            <person name="Lee J.K.Y."/>
            <person name="Kittelmann S."/>
        </authorList>
    </citation>
    <scope>NUCLEOTIDE SEQUENCE [LARGE SCALE GENOMIC DNA]</scope>
    <source>
        <strain evidence="3 4">WILCCON 0114</strain>
    </source>
</reference>
<accession>A0ABW8TI77</accession>
<dbReference type="RefSeq" id="WP_406788823.1">
    <property type="nucleotide sequence ID" value="NZ_JBJIAA010000015.1"/>
</dbReference>
<dbReference type="EMBL" id="JBJIAA010000015">
    <property type="protein sequence ID" value="MFL0252175.1"/>
    <property type="molecule type" value="Genomic_DNA"/>
</dbReference>
<proteinExistence type="predicted"/>
<feature type="transmembrane region" description="Helical" evidence="2">
    <location>
        <begin position="212"/>
        <end position="231"/>
    </location>
</feature>
<sequence length="305" mass="34435">MKYCYKCGCELQDDDLFCGNCGTKQTQNNDFDERNLNDDRDKENHRFTQSKNQKKYSTDSSINLTNTISILIKMFTRPIYASKKFVGDNDNNTVIALSLISILFYGVLGIWRIKQLFYSAQNIIMDVLKKIEGIYRLIENSTSSSNILDINEAMIGINKIKQLVVVPYGKIFIQNCIVFVMLAVIIFIFISVGTNITGHKQISALEMYKTSLIVLIPFLYFKALSILIAYVSNYAGIAVQLIGIIISIGCLFVLIKDVLGVKEDCSLFIVSICFVVICVAYLICTSSFIYSDLQQIITSFKGINF</sequence>
<feature type="transmembrane region" description="Helical" evidence="2">
    <location>
        <begin position="237"/>
        <end position="255"/>
    </location>
</feature>
<comment type="caution">
    <text evidence="3">The sequence shown here is derived from an EMBL/GenBank/DDBJ whole genome shotgun (WGS) entry which is preliminary data.</text>
</comment>
<evidence type="ECO:0000256" key="2">
    <source>
        <dbReference type="SAM" id="Phobius"/>
    </source>
</evidence>
<evidence type="ECO:0000256" key="1">
    <source>
        <dbReference type="SAM" id="MobiDB-lite"/>
    </source>
</evidence>
<feature type="region of interest" description="Disordered" evidence="1">
    <location>
        <begin position="29"/>
        <end position="52"/>
    </location>
</feature>
<keyword evidence="4" id="KW-1185">Reference proteome</keyword>
<keyword evidence="2" id="KW-0472">Membrane</keyword>
<protein>
    <submittedName>
        <fullName evidence="3">Zinc ribbon domain-containing protein</fullName>
    </submittedName>
</protein>
<feature type="transmembrane region" description="Helical" evidence="2">
    <location>
        <begin position="171"/>
        <end position="192"/>
    </location>
</feature>
<organism evidence="3 4">
    <name type="scientific">Clostridium neuense</name>
    <dbReference type="NCBI Taxonomy" id="1728934"/>
    <lineage>
        <taxon>Bacteria</taxon>
        <taxon>Bacillati</taxon>
        <taxon>Bacillota</taxon>
        <taxon>Clostridia</taxon>
        <taxon>Eubacteriales</taxon>
        <taxon>Clostridiaceae</taxon>
        <taxon>Clostridium</taxon>
    </lineage>
</organism>
<evidence type="ECO:0000313" key="4">
    <source>
        <dbReference type="Proteomes" id="UP001623592"/>
    </source>
</evidence>
<keyword evidence="2" id="KW-0812">Transmembrane</keyword>
<feature type="transmembrane region" description="Helical" evidence="2">
    <location>
        <begin position="267"/>
        <end position="290"/>
    </location>
</feature>
<feature type="transmembrane region" description="Helical" evidence="2">
    <location>
        <begin position="93"/>
        <end position="113"/>
    </location>
</feature>
<dbReference type="Proteomes" id="UP001623592">
    <property type="component" value="Unassembled WGS sequence"/>
</dbReference>